<evidence type="ECO:0000313" key="7">
    <source>
        <dbReference type="Proteomes" id="UP000472271"/>
    </source>
</evidence>
<dbReference type="PANTHER" id="PTHR11422">
    <property type="entry name" value="T-CELL SURFACE GLYCOPROTEIN CD4"/>
    <property type="match status" value="1"/>
</dbReference>
<name>A0A673BNR4_9TELE</name>
<dbReference type="Pfam" id="PF00047">
    <property type="entry name" value="ig"/>
    <property type="match status" value="1"/>
</dbReference>
<feature type="region of interest" description="Disordered" evidence="2">
    <location>
        <begin position="277"/>
        <end position="313"/>
    </location>
</feature>
<dbReference type="Pfam" id="PF13927">
    <property type="entry name" value="Ig_3"/>
    <property type="match status" value="1"/>
</dbReference>
<dbReference type="SUPFAM" id="SSF48726">
    <property type="entry name" value="Immunoglobulin"/>
    <property type="match status" value="2"/>
</dbReference>
<dbReference type="InterPro" id="IPR003598">
    <property type="entry name" value="Ig_sub2"/>
</dbReference>
<keyword evidence="7" id="KW-1185">Reference proteome</keyword>
<dbReference type="PANTHER" id="PTHR11422:SF6">
    <property type="entry name" value="HEMICENTIN-1 ISOFORM X1"/>
    <property type="match status" value="1"/>
</dbReference>
<protein>
    <submittedName>
        <fullName evidence="6">Uncharacterized LOC115435368</fullName>
    </submittedName>
</protein>
<dbReference type="Proteomes" id="UP000472271">
    <property type="component" value="Chromosome 16"/>
</dbReference>
<evidence type="ECO:0000259" key="5">
    <source>
        <dbReference type="PROSITE" id="PS50835"/>
    </source>
</evidence>
<reference evidence="6" key="2">
    <citation type="submission" date="2025-08" db="UniProtKB">
        <authorList>
            <consortium name="Ensembl"/>
        </authorList>
    </citation>
    <scope>IDENTIFICATION</scope>
</reference>
<evidence type="ECO:0000256" key="1">
    <source>
        <dbReference type="ARBA" id="ARBA00023319"/>
    </source>
</evidence>
<proteinExistence type="predicted"/>
<dbReference type="Gene3D" id="2.60.40.10">
    <property type="entry name" value="Immunoglobulins"/>
    <property type="match status" value="2"/>
</dbReference>
<dbReference type="InterPro" id="IPR036179">
    <property type="entry name" value="Ig-like_dom_sf"/>
</dbReference>
<keyword evidence="4" id="KW-0732">Signal</keyword>
<reference evidence="6" key="3">
    <citation type="submission" date="2025-09" db="UniProtKB">
        <authorList>
            <consortium name="Ensembl"/>
        </authorList>
    </citation>
    <scope>IDENTIFICATION</scope>
</reference>
<keyword evidence="3" id="KW-1133">Transmembrane helix</keyword>
<evidence type="ECO:0000256" key="3">
    <source>
        <dbReference type="SAM" id="Phobius"/>
    </source>
</evidence>
<sequence>MKTIVLFGCVLGVLCAEGKVFRTKLGHSVTMECGVNAFSSSLKWEREGTLVQSILQRFGMPVKGSGSTDVAKRSKLKQNTNLEINPVKPEDAGPFTCTADKTPHEHRLVVVSVSPWPSADLLLGSSTQLHCQVYGLTSGSVQWKRPNGRQEQSQTVKLAPVSRADEGTWECIYAIDGEPQTESLVVRVTEPTPSTTTLLHPKIPKGDINTTCPTCGHRTPNSTKPWLDLQWWVWVAVGVGGLVVILLIISIIVMYKRIKRRKKRLLQMKNANQMKPKQYCQCRHQRPTAAAKTQQGRRREKPSALPLQPLLTQ</sequence>
<dbReference type="InParanoid" id="A0A673BNR4"/>
<dbReference type="Ensembl" id="ENSSORT00005043999.1">
    <property type="protein sequence ID" value="ENSSORP00005042909.1"/>
    <property type="gene ID" value="ENSSORG00005019855.1"/>
</dbReference>
<dbReference type="InterPro" id="IPR013783">
    <property type="entry name" value="Ig-like_fold"/>
</dbReference>
<dbReference type="InterPro" id="IPR007110">
    <property type="entry name" value="Ig-like_dom"/>
</dbReference>
<keyword evidence="3" id="KW-0812">Transmembrane</keyword>
<dbReference type="SMART" id="SM00409">
    <property type="entry name" value="IG"/>
    <property type="match status" value="2"/>
</dbReference>
<evidence type="ECO:0000313" key="6">
    <source>
        <dbReference type="Ensembl" id="ENSSORP00005042909.1"/>
    </source>
</evidence>
<feature type="chain" id="PRO_5025423248" evidence="4">
    <location>
        <begin position="19"/>
        <end position="313"/>
    </location>
</feature>
<feature type="signal peptide" evidence="4">
    <location>
        <begin position="1"/>
        <end position="18"/>
    </location>
</feature>
<evidence type="ECO:0000256" key="2">
    <source>
        <dbReference type="SAM" id="MobiDB-lite"/>
    </source>
</evidence>
<dbReference type="InterPro" id="IPR003599">
    <property type="entry name" value="Ig_sub"/>
</dbReference>
<reference evidence="6" key="1">
    <citation type="submission" date="2019-06" db="EMBL/GenBank/DDBJ databases">
        <authorList>
            <consortium name="Wellcome Sanger Institute Data Sharing"/>
        </authorList>
    </citation>
    <scope>NUCLEOTIDE SEQUENCE [LARGE SCALE GENOMIC DNA]</scope>
</reference>
<dbReference type="PROSITE" id="PS50835">
    <property type="entry name" value="IG_LIKE"/>
    <property type="match status" value="2"/>
</dbReference>
<feature type="domain" description="Ig-like" evidence="5">
    <location>
        <begin position="26"/>
        <end position="114"/>
    </location>
</feature>
<feature type="transmembrane region" description="Helical" evidence="3">
    <location>
        <begin position="231"/>
        <end position="255"/>
    </location>
</feature>
<feature type="domain" description="Ig-like" evidence="5">
    <location>
        <begin position="124"/>
        <end position="171"/>
    </location>
</feature>
<dbReference type="SMART" id="SM00408">
    <property type="entry name" value="IGc2"/>
    <property type="match status" value="2"/>
</dbReference>
<dbReference type="OrthoDB" id="6159398at2759"/>
<organism evidence="6 7">
    <name type="scientific">Sphaeramia orbicularis</name>
    <name type="common">orbiculate cardinalfish</name>
    <dbReference type="NCBI Taxonomy" id="375764"/>
    <lineage>
        <taxon>Eukaryota</taxon>
        <taxon>Metazoa</taxon>
        <taxon>Chordata</taxon>
        <taxon>Craniata</taxon>
        <taxon>Vertebrata</taxon>
        <taxon>Euteleostomi</taxon>
        <taxon>Actinopterygii</taxon>
        <taxon>Neopterygii</taxon>
        <taxon>Teleostei</taxon>
        <taxon>Neoteleostei</taxon>
        <taxon>Acanthomorphata</taxon>
        <taxon>Gobiaria</taxon>
        <taxon>Kurtiformes</taxon>
        <taxon>Apogonoidei</taxon>
        <taxon>Apogonidae</taxon>
        <taxon>Apogoninae</taxon>
        <taxon>Sphaeramia</taxon>
    </lineage>
</organism>
<gene>
    <name evidence="6" type="primary">cd4-2.2</name>
</gene>
<dbReference type="AlphaFoldDB" id="A0A673BNR4"/>
<accession>A0A673BNR4</accession>
<dbReference type="InterPro" id="IPR013151">
    <property type="entry name" value="Immunoglobulin_dom"/>
</dbReference>
<dbReference type="CDD" id="cd00096">
    <property type="entry name" value="Ig"/>
    <property type="match status" value="1"/>
</dbReference>
<keyword evidence="1" id="KW-0393">Immunoglobulin domain</keyword>
<keyword evidence="3" id="KW-0472">Membrane</keyword>
<evidence type="ECO:0000256" key="4">
    <source>
        <dbReference type="SAM" id="SignalP"/>
    </source>
</evidence>